<accession>A0ABX7T5U2</accession>
<gene>
    <name evidence="1" type="ORF">J4G78_00570</name>
</gene>
<dbReference type="RefSeq" id="WP_207987959.1">
    <property type="nucleotide sequence ID" value="NZ_CP071794.1"/>
</dbReference>
<name>A0ABX7T5U2_9SPHN</name>
<dbReference type="Proteomes" id="UP000663923">
    <property type="component" value="Chromosome"/>
</dbReference>
<dbReference type="EMBL" id="CP071794">
    <property type="protein sequence ID" value="QTD56137.1"/>
    <property type="molecule type" value="Genomic_DNA"/>
</dbReference>
<evidence type="ECO:0000313" key="2">
    <source>
        <dbReference type="Proteomes" id="UP000663923"/>
    </source>
</evidence>
<protein>
    <submittedName>
        <fullName evidence="1">Uncharacterized protein</fullName>
    </submittedName>
</protein>
<organism evidence="1 2">
    <name type="scientific">Parasphingorhabdus cellanae</name>
    <dbReference type="NCBI Taxonomy" id="2806553"/>
    <lineage>
        <taxon>Bacteria</taxon>
        <taxon>Pseudomonadati</taxon>
        <taxon>Pseudomonadota</taxon>
        <taxon>Alphaproteobacteria</taxon>
        <taxon>Sphingomonadales</taxon>
        <taxon>Sphingomonadaceae</taxon>
        <taxon>Parasphingorhabdus</taxon>
    </lineage>
</organism>
<proteinExistence type="predicted"/>
<evidence type="ECO:0000313" key="1">
    <source>
        <dbReference type="EMBL" id="QTD56137.1"/>
    </source>
</evidence>
<sequence length="193" mass="21066">MLPPNAAEVGTDAPGRGRLSRKMLIRKYRLVDGGPPMTRAARFANRFMDNDDRMSFADLAALPLWSADPNADRQELSYAAGLLCFRPQLDQELDGIALRTVTDGVGEQLFDRIMEAPRPTTSNIMPLDQPLPTPDEISRCGAALMDRAARSCSDDRAADVPCSAVTSQEARAICDLAYQLIETAPVPSDAERD</sequence>
<reference evidence="1 2" key="1">
    <citation type="submission" date="2021-03" db="EMBL/GenBank/DDBJ databases">
        <title>Complete genome of Parasphingorhabdus_sp.JHSY0214.</title>
        <authorList>
            <person name="Yoo J.H."/>
            <person name="Bae J.W."/>
        </authorList>
    </citation>
    <scope>NUCLEOTIDE SEQUENCE [LARGE SCALE GENOMIC DNA]</scope>
    <source>
        <strain evidence="1 2">JHSY0214</strain>
    </source>
</reference>
<keyword evidence="2" id="KW-1185">Reference proteome</keyword>